<keyword evidence="10" id="KW-0325">Glycoprotein</keyword>
<reference evidence="12 13" key="1">
    <citation type="journal article" date="2024" name="Nat. Commun.">
        <title>Phylogenomics reveals the evolutionary origins of lichenization in chlorophyte algae.</title>
        <authorList>
            <person name="Puginier C."/>
            <person name="Libourel C."/>
            <person name="Otte J."/>
            <person name="Skaloud P."/>
            <person name="Haon M."/>
            <person name="Grisel S."/>
            <person name="Petersen M."/>
            <person name="Berrin J.G."/>
            <person name="Delaux P.M."/>
            <person name="Dal Grande F."/>
            <person name="Keller J."/>
        </authorList>
    </citation>
    <scope>NUCLEOTIDE SEQUENCE [LARGE SCALE GENOMIC DNA]</scope>
    <source>
        <strain evidence="12 13">SAG 245.80</strain>
    </source>
</reference>
<keyword evidence="7" id="KW-0256">Endoplasmic reticulum</keyword>
<keyword evidence="6 11" id="KW-0812">Transmembrane</keyword>
<evidence type="ECO:0000256" key="8">
    <source>
        <dbReference type="ARBA" id="ARBA00022989"/>
    </source>
</evidence>
<dbReference type="InterPro" id="IPR017850">
    <property type="entry name" value="Alkaline_phosphatase_core_sf"/>
</dbReference>
<comment type="caution">
    <text evidence="12">The sequence shown here is derived from an EMBL/GenBank/DDBJ whole genome shotgun (WGS) entry which is preliminary data.</text>
</comment>
<dbReference type="GO" id="GO:0005789">
    <property type="term" value="C:endoplasmic reticulum membrane"/>
    <property type="evidence" value="ECO:0007669"/>
    <property type="project" value="UniProtKB-SubCell"/>
</dbReference>
<evidence type="ECO:0000256" key="7">
    <source>
        <dbReference type="ARBA" id="ARBA00022824"/>
    </source>
</evidence>
<evidence type="ECO:0000256" key="5">
    <source>
        <dbReference type="ARBA" id="ARBA00022679"/>
    </source>
</evidence>
<dbReference type="EMBL" id="JALJOU010000035">
    <property type="protein sequence ID" value="KAK9833550.1"/>
    <property type="molecule type" value="Genomic_DNA"/>
</dbReference>
<protein>
    <recommendedName>
        <fullName evidence="14">GPI ethanolamine phosphate transferase 3</fullName>
    </recommendedName>
</protein>
<evidence type="ECO:0000256" key="3">
    <source>
        <dbReference type="ARBA" id="ARBA00008695"/>
    </source>
</evidence>
<dbReference type="GO" id="GO:0006506">
    <property type="term" value="P:GPI anchor biosynthetic process"/>
    <property type="evidence" value="ECO:0007669"/>
    <property type="project" value="UniProtKB-KW"/>
</dbReference>
<dbReference type="Proteomes" id="UP001445335">
    <property type="component" value="Unassembled WGS sequence"/>
</dbReference>
<sequence length="441" mass="46400">MGRGAVLARFVADPPTVTMQRVKGLMTGGLPTFIDLSRSFSAAAVTEDSLVAQLRLTGRRLAFMGDDTWLQLFPTAFEWARPFPSFNVHDLHTVDDGIWEELLPALRNPQDWDVLVVHYLGVDHAGHSHGTRGPAMTAKLRQLDAQIRQAVDAVAAEAGEGGQHARTLITVLGDHGQTAGGEHGGGTPVETDTVLLALSAATLHRRRAMPVEPIGTADGGSSSQCTRDLAPVVTMPQVDFAASMALLLGVPIPFGSIGRLSRTLWLLSDQPEADATFRAALSVNAWQVHHYLNEYAAAGAALPRKLLARSNALFAATLAAAAGSSEQERRELSGGSCGACGEFNGGRASAAGVLWALLGTHLFFCTGHFCEFAGLQTAAGFVGAALAFGLLRALAAGAAMLSAAIQRRHLMVWALFAPKFVFEAAFLLVSDAALVAAGFAC</sequence>
<keyword evidence="9 11" id="KW-0472">Membrane</keyword>
<dbReference type="PANTHER" id="PTHR23071">
    <property type="entry name" value="PHOSPHATIDYLINOSITOL GLYCAN"/>
    <property type="match status" value="1"/>
</dbReference>
<evidence type="ECO:0000313" key="12">
    <source>
        <dbReference type="EMBL" id="KAK9833550.1"/>
    </source>
</evidence>
<evidence type="ECO:0000256" key="2">
    <source>
        <dbReference type="ARBA" id="ARBA00004687"/>
    </source>
</evidence>
<dbReference type="AlphaFoldDB" id="A0AAW1RHH3"/>
<feature type="transmembrane region" description="Helical" evidence="11">
    <location>
        <begin position="378"/>
        <end position="399"/>
    </location>
</feature>
<dbReference type="InterPro" id="IPR039524">
    <property type="entry name" value="PIGO/GPI13"/>
</dbReference>
<evidence type="ECO:0000256" key="10">
    <source>
        <dbReference type="ARBA" id="ARBA00023180"/>
    </source>
</evidence>
<dbReference type="CDD" id="cd16023">
    <property type="entry name" value="GPI_EPT_3"/>
    <property type="match status" value="1"/>
</dbReference>
<comment type="subcellular location">
    <subcellularLocation>
        <location evidence="1">Endoplasmic reticulum membrane</location>
        <topology evidence="1">Multi-pass membrane protein</topology>
    </subcellularLocation>
</comment>
<dbReference type="InterPro" id="IPR002591">
    <property type="entry name" value="Phosphodiest/P_Trfase"/>
</dbReference>
<organism evidence="12 13">
    <name type="scientific">Elliptochloris bilobata</name>
    <dbReference type="NCBI Taxonomy" id="381761"/>
    <lineage>
        <taxon>Eukaryota</taxon>
        <taxon>Viridiplantae</taxon>
        <taxon>Chlorophyta</taxon>
        <taxon>core chlorophytes</taxon>
        <taxon>Trebouxiophyceae</taxon>
        <taxon>Trebouxiophyceae incertae sedis</taxon>
        <taxon>Elliptochloris clade</taxon>
        <taxon>Elliptochloris</taxon>
    </lineage>
</organism>
<dbReference type="Gene3D" id="3.40.720.10">
    <property type="entry name" value="Alkaline Phosphatase, subunit A"/>
    <property type="match status" value="1"/>
</dbReference>
<evidence type="ECO:0000256" key="1">
    <source>
        <dbReference type="ARBA" id="ARBA00004477"/>
    </source>
</evidence>
<evidence type="ECO:0000256" key="6">
    <source>
        <dbReference type="ARBA" id="ARBA00022692"/>
    </source>
</evidence>
<proteinExistence type="inferred from homology"/>
<feature type="transmembrane region" description="Helical" evidence="11">
    <location>
        <begin position="420"/>
        <end position="440"/>
    </location>
</feature>
<dbReference type="PANTHER" id="PTHR23071:SF1">
    <property type="entry name" value="GPI ETHANOLAMINE PHOSPHATE TRANSFERASE 3"/>
    <property type="match status" value="1"/>
</dbReference>
<keyword evidence="4" id="KW-0337">GPI-anchor biosynthesis</keyword>
<comment type="similarity">
    <text evidence="3">Belongs to the PIGG/PIGN/PIGO family. PIGO subfamily.</text>
</comment>
<evidence type="ECO:0000256" key="11">
    <source>
        <dbReference type="SAM" id="Phobius"/>
    </source>
</evidence>
<gene>
    <name evidence="12" type="ORF">WJX81_004970</name>
</gene>
<keyword evidence="5" id="KW-0808">Transferase</keyword>
<dbReference type="GO" id="GO:0051377">
    <property type="term" value="F:mannose-ethanolamine phosphotransferase activity"/>
    <property type="evidence" value="ECO:0007669"/>
    <property type="project" value="InterPro"/>
</dbReference>
<evidence type="ECO:0000256" key="9">
    <source>
        <dbReference type="ARBA" id="ARBA00023136"/>
    </source>
</evidence>
<keyword evidence="8 11" id="KW-1133">Transmembrane helix</keyword>
<evidence type="ECO:0000256" key="4">
    <source>
        <dbReference type="ARBA" id="ARBA00022502"/>
    </source>
</evidence>
<evidence type="ECO:0000313" key="13">
    <source>
        <dbReference type="Proteomes" id="UP001445335"/>
    </source>
</evidence>
<comment type="pathway">
    <text evidence="2">Glycolipid biosynthesis; glycosylphosphatidylinositol-anchor biosynthesis.</text>
</comment>
<evidence type="ECO:0008006" key="14">
    <source>
        <dbReference type="Google" id="ProtNLM"/>
    </source>
</evidence>
<dbReference type="Pfam" id="PF01663">
    <property type="entry name" value="Phosphodiest"/>
    <property type="match status" value="1"/>
</dbReference>
<name>A0AAW1RHH3_9CHLO</name>
<accession>A0AAW1RHH3</accession>
<keyword evidence="13" id="KW-1185">Reference proteome</keyword>
<dbReference type="SUPFAM" id="SSF53649">
    <property type="entry name" value="Alkaline phosphatase-like"/>
    <property type="match status" value="1"/>
</dbReference>
<dbReference type="InterPro" id="IPR037675">
    <property type="entry name" value="PIG-O_N"/>
</dbReference>